<evidence type="ECO:0000313" key="6">
    <source>
        <dbReference type="Proteomes" id="UP000183155"/>
    </source>
</evidence>
<name>A0A0J6GP99_PSETA</name>
<dbReference type="STRING" id="47884.SAMN04490203_2863"/>
<dbReference type="InterPro" id="IPR013538">
    <property type="entry name" value="ASHA1/2-like_C"/>
</dbReference>
<dbReference type="AlphaFoldDB" id="A0A0J6GP99"/>
<dbReference type="CDD" id="cd08896">
    <property type="entry name" value="SRPBCC_CalC_Aha1-like_3"/>
    <property type="match status" value="1"/>
</dbReference>
<comment type="similarity">
    <text evidence="1">Belongs to the AHA1 family.</text>
</comment>
<comment type="caution">
    <text evidence="3">The sequence shown here is derived from an EMBL/GenBank/DDBJ whole genome shotgun (WGS) entry which is preliminary data.</text>
</comment>
<accession>A0A0J6GP99</accession>
<protein>
    <submittedName>
        <fullName evidence="3">Polyketide cyclase</fullName>
    </submittedName>
    <submittedName>
        <fullName evidence="4">Uncharacterized conserved protein YndB, AHSA1/START domain</fullName>
    </submittedName>
</protein>
<organism evidence="3 5">
    <name type="scientific">Pseudomonas taetrolens</name>
    <dbReference type="NCBI Taxonomy" id="47884"/>
    <lineage>
        <taxon>Bacteria</taxon>
        <taxon>Pseudomonadati</taxon>
        <taxon>Pseudomonadota</taxon>
        <taxon>Gammaproteobacteria</taxon>
        <taxon>Pseudomonadales</taxon>
        <taxon>Pseudomonadaceae</taxon>
        <taxon>Pseudomonas</taxon>
    </lineage>
</organism>
<evidence type="ECO:0000313" key="4">
    <source>
        <dbReference type="EMBL" id="SEC66669.1"/>
    </source>
</evidence>
<dbReference type="EMBL" id="JYLA01000005">
    <property type="protein sequence ID" value="KMM84183.1"/>
    <property type="molecule type" value="Genomic_DNA"/>
</dbReference>
<feature type="domain" description="Activator of Hsp90 ATPase homologue 1/2-like C-terminal" evidence="2">
    <location>
        <begin position="21"/>
        <end position="156"/>
    </location>
</feature>
<proteinExistence type="inferred from homology"/>
<keyword evidence="6" id="KW-1185">Reference proteome</keyword>
<dbReference type="Proteomes" id="UP000036395">
    <property type="component" value="Unassembled WGS sequence"/>
</dbReference>
<reference evidence="4 6" key="2">
    <citation type="submission" date="2016-10" db="EMBL/GenBank/DDBJ databases">
        <authorList>
            <person name="Varghese N."/>
            <person name="Submissions S."/>
        </authorList>
    </citation>
    <scope>NUCLEOTIDE SEQUENCE [LARGE SCALE GENOMIC DNA]</scope>
    <source>
        <strain evidence="4 6">BS3652</strain>
    </source>
</reference>
<dbReference type="Proteomes" id="UP000183155">
    <property type="component" value="Unassembled WGS sequence"/>
</dbReference>
<reference evidence="3 5" key="1">
    <citation type="submission" date="2015-02" db="EMBL/GenBank/DDBJ databases">
        <title>Pseudomonas helleri sp. nov. and Pseudomonas weihenstephanensis sp. nov., isolated from raw cows milk.</title>
        <authorList>
            <person name="von Neubeck M."/>
            <person name="Huptas C."/>
            <person name="Wenning M."/>
            <person name="Scherer S."/>
        </authorList>
    </citation>
    <scope>NUCLEOTIDE SEQUENCE [LARGE SCALE GENOMIC DNA]</scope>
    <source>
        <strain evidence="3 5">DSM 21104</strain>
    </source>
</reference>
<dbReference type="Pfam" id="PF08327">
    <property type="entry name" value="AHSA1"/>
    <property type="match status" value="1"/>
</dbReference>
<evidence type="ECO:0000259" key="2">
    <source>
        <dbReference type="Pfam" id="PF08327"/>
    </source>
</evidence>
<dbReference type="PATRIC" id="fig|47884.3.peg.3070"/>
<dbReference type="Gene3D" id="3.30.530.20">
    <property type="match status" value="1"/>
</dbReference>
<dbReference type="InterPro" id="IPR023393">
    <property type="entry name" value="START-like_dom_sf"/>
</dbReference>
<evidence type="ECO:0000313" key="5">
    <source>
        <dbReference type="Proteomes" id="UP000036395"/>
    </source>
</evidence>
<dbReference type="EMBL" id="FNRS01000001">
    <property type="protein sequence ID" value="SEC66669.1"/>
    <property type="molecule type" value="Genomic_DNA"/>
</dbReference>
<evidence type="ECO:0000313" key="3">
    <source>
        <dbReference type="EMBL" id="KMM84183.1"/>
    </source>
</evidence>
<gene>
    <name evidence="4" type="ORF">SAMN04490203_2863</name>
    <name evidence="3" type="ORF">TU78_13075</name>
</gene>
<evidence type="ECO:0000256" key="1">
    <source>
        <dbReference type="ARBA" id="ARBA00006817"/>
    </source>
</evidence>
<dbReference type="OrthoDB" id="9805228at2"/>
<sequence>MSTEQTASAETHDLIISRVLNASRAALWQAWSEPERLREWWCPKPWTTEVLAFDLQPGGAFHTLMSGPDGQTSDNPGSFLHVIPQSCLVVTSMLTAGWRPATPWLGFTAIITMTDEGTGCRYDVKVMHPDDATRERHEKMGFFEGWNCVIDQLEAFASKPR</sequence>
<dbReference type="SUPFAM" id="SSF55961">
    <property type="entry name" value="Bet v1-like"/>
    <property type="match status" value="1"/>
</dbReference>